<dbReference type="InterPro" id="IPR003599">
    <property type="entry name" value="Ig_sub"/>
</dbReference>
<dbReference type="GO" id="GO:0005886">
    <property type="term" value="C:plasma membrane"/>
    <property type="evidence" value="ECO:0007669"/>
    <property type="project" value="TreeGrafter"/>
</dbReference>
<keyword evidence="1 3" id="KW-0732">Signal</keyword>
<dbReference type="Pfam" id="PF13927">
    <property type="entry name" value="Ig_3"/>
    <property type="match status" value="2"/>
</dbReference>
<organism evidence="5 6">
    <name type="scientific">Lymnaea stagnalis</name>
    <name type="common">Great pond snail</name>
    <name type="synonym">Helix stagnalis</name>
    <dbReference type="NCBI Taxonomy" id="6523"/>
    <lineage>
        <taxon>Eukaryota</taxon>
        <taxon>Metazoa</taxon>
        <taxon>Spiralia</taxon>
        <taxon>Lophotrochozoa</taxon>
        <taxon>Mollusca</taxon>
        <taxon>Gastropoda</taxon>
        <taxon>Heterobranchia</taxon>
        <taxon>Euthyneura</taxon>
        <taxon>Panpulmonata</taxon>
        <taxon>Hygrophila</taxon>
        <taxon>Lymnaeoidea</taxon>
        <taxon>Lymnaeidae</taxon>
        <taxon>Lymnaea</taxon>
    </lineage>
</organism>
<dbReference type="PANTHER" id="PTHR45080:SF8">
    <property type="entry name" value="IG-LIKE DOMAIN-CONTAINING PROTEIN"/>
    <property type="match status" value="1"/>
</dbReference>
<name>A0AAV2H071_LYMST</name>
<gene>
    <name evidence="5" type="ORF">GSLYS_00001180001</name>
</gene>
<dbReference type="SMART" id="SM00409">
    <property type="entry name" value="IG"/>
    <property type="match status" value="2"/>
</dbReference>
<feature type="chain" id="PRO_5043382448" description="Ig-like domain-containing protein" evidence="3">
    <location>
        <begin position="27"/>
        <end position="348"/>
    </location>
</feature>
<dbReference type="Proteomes" id="UP001497497">
    <property type="component" value="Unassembled WGS sequence"/>
</dbReference>
<evidence type="ECO:0000256" key="1">
    <source>
        <dbReference type="ARBA" id="ARBA00022729"/>
    </source>
</evidence>
<dbReference type="EMBL" id="CAXITT010000011">
    <property type="protein sequence ID" value="CAL1527003.1"/>
    <property type="molecule type" value="Genomic_DNA"/>
</dbReference>
<dbReference type="PANTHER" id="PTHR45080">
    <property type="entry name" value="CONTACTIN 5"/>
    <property type="match status" value="1"/>
</dbReference>
<evidence type="ECO:0000259" key="4">
    <source>
        <dbReference type="PROSITE" id="PS50835"/>
    </source>
</evidence>
<reference evidence="5 6" key="1">
    <citation type="submission" date="2024-04" db="EMBL/GenBank/DDBJ databases">
        <authorList>
            <consortium name="Genoscope - CEA"/>
            <person name="William W."/>
        </authorList>
    </citation>
    <scope>NUCLEOTIDE SEQUENCE [LARGE SCALE GENOMIC DNA]</scope>
</reference>
<protein>
    <recommendedName>
        <fullName evidence="4">Ig-like domain-containing protein</fullName>
    </recommendedName>
</protein>
<feature type="signal peptide" evidence="3">
    <location>
        <begin position="1"/>
        <end position="26"/>
    </location>
</feature>
<sequence length="348" mass="38380">MEDTVLLLVTLVLGTIYVSHDVGVLANKVNFEDIKFVMERRPLKIRCIGVSEKDATVEIMRSGPLPSDFKIESAQEKISDGKFRITVTATKESADLADGDTYLCDLKVNSTRLDATHLYLEIIQMYTRGANVTEGHETSLSCEPQAPMQPLITWFKDGVSLDVAPNVQGRVQYTRDNMTVTLADAKPSDGGLYSCRMDFTLYHPGQVFWENVTLQAKPYIQKWDADESLISVTNDSIVLKCPAGGYPPPQVFWLRGDDVLESSPNVTMSPFNGLTTGQLNITKATEAEFGQYSCTAENTLGKAAMPFDVSNPNKIGNGVHPTRKSPAAAMLEMFFCFSFLAMGSWLTT</sequence>
<dbReference type="SUPFAM" id="SSF48726">
    <property type="entry name" value="Immunoglobulin"/>
    <property type="match status" value="2"/>
</dbReference>
<dbReference type="SMART" id="SM00408">
    <property type="entry name" value="IGc2"/>
    <property type="match status" value="2"/>
</dbReference>
<dbReference type="CDD" id="cd00096">
    <property type="entry name" value="Ig"/>
    <property type="match status" value="2"/>
</dbReference>
<dbReference type="GO" id="GO:0007156">
    <property type="term" value="P:homophilic cell adhesion via plasma membrane adhesion molecules"/>
    <property type="evidence" value="ECO:0007669"/>
    <property type="project" value="TreeGrafter"/>
</dbReference>
<keyword evidence="6" id="KW-1185">Reference proteome</keyword>
<feature type="domain" description="Ig-like" evidence="4">
    <location>
        <begin position="121"/>
        <end position="197"/>
    </location>
</feature>
<dbReference type="InterPro" id="IPR013783">
    <property type="entry name" value="Ig-like_fold"/>
</dbReference>
<keyword evidence="2" id="KW-1015">Disulfide bond</keyword>
<evidence type="ECO:0000313" key="6">
    <source>
        <dbReference type="Proteomes" id="UP001497497"/>
    </source>
</evidence>
<evidence type="ECO:0000256" key="3">
    <source>
        <dbReference type="SAM" id="SignalP"/>
    </source>
</evidence>
<dbReference type="InterPro" id="IPR050958">
    <property type="entry name" value="Cell_Adh-Cytoskel_Orgn"/>
</dbReference>
<dbReference type="InterPro" id="IPR007110">
    <property type="entry name" value="Ig-like_dom"/>
</dbReference>
<dbReference type="InterPro" id="IPR003598">
    <property type="entry name" value="Ig_sub2"/>
</dbReference>
<dbReference type="InterPro" id="IPR036179">
    <property type="entry name" value="Ig-like_dom_sf"/>
</dbReference>
<accession>A0AAV2H071</accession>
<evidence type="ECO:0000256" key="2">
    <source>
        <dbReference type="ARBA" id="ARBA00023157"/>
    </source>
</evidence>
<feature type="domain" description="Ig-like" evidence="4">
    <location>
        <begin position="218"/>
        <end position="310"/>
    </location>
</feature>
<comment type="caution">
    <text evidence="5">The sequence shown here is derived from an EMBL/GenBank/DDBJ whole genome shotgun (WGS) entry which is preliminary data.</text>
</comment>
<dbReference type="AlphaFoldDB" id="A0AAV2H071"/>
<dbReference type="PROSITE" id="PS50835">
    <property type="entry name" value="IG_LIKE"/>
    <property type="match status" value="2"/>
</dbReference>
<proteinExistence type="predicted"/>
<dbReference type="Gene3D" id="2.60.40.10">
    <property type="entry name" value="Immunoglobulins"/>
    <property type="match status" value="2"/>
</dbReference>
<evidence type="ECO:0000313" key="5">
    <source>
        <dbReference type="EMBL" id="CAL1527003.1"/>
    </source>
</evidence>